<keyword evidence="2" id="KW-1185">Reference proteome</keyword>
<sequence>MTSKEAALTIRQLKAIADNLDERAKAFGAALAAKLHAIAGDLRREAAVIASEQSGEPAS</sequence>
<evidence type="ECO:0000313" key="2">
    <source>
        <dbReference type="Proteomes" id="UP000244081"/>
    </source>
</evidence>
<name>A0A2T5VCD5_9HYPH</name>
<gene>
    <name evidence="1" type="ORF">C8N35_102117</name>
</gene>
<proteinExistence type="predicted"/>
<dbReference type="AlphaFoldDB" id="A0A2T5VCD5"/>
<accession>A0A2T5VCD5</accession>
<reference evidence="1 2" key="1">
    <citation type="submission" date="2018-04" db="EMBL/GenBank/DDBJ databases">
        <title>Genomic Encyclopedia of Archaeal and Bacterial Type Strains, Phase II (KMG-II): from individual species to whole genera.</title>
        <authorList>
            <person name="Goeker M."/>
        </authorList>
    </citation>
    <scope>NUCLEOTIDE SEQUENCE [LARGE SCALE GENOMIC DNA]</scope>
    <source>
        <strain evidence="1 2">DSM 23382</strain>
    </source>
</reference>
<dbReference type="EMBL" id="QAYG01000002">
    <property type="protein sequence ID" value="PTW61408.1"/>
    <property type="molecule type" value="Genomic_DNA"/>
</dbReference>
<evidence type="ECO:0000313" key="1">
    <source>
        <dbReference type="EMBL" id="PTW61408.1"/>
    </source>
</evidence>
<comment type="caution">
    <text evidence="1">The sequence shown here is derived from an EMBL/GenBank/DDBJ whole genome shotgun (WGS) entry which is preliminary data.</text>
</comment>
<dbReference type="RefSeq" id="WP_107989270.1">
    <property type="nucleotide sequence ID" value="NZ_QAYG01000002.1"/>
</dbReference>
<dbReference type="Proteomes" id="UP000244081">
    <property type="component" value="Unassembled WGS sequence"/>
</dbReference>
<protein>
    <submittedName>
        <fullName evidence="1">Uncharacterized protein</fullName>
    </submittedName>
</protein>
<organism evidence="1 2">
    <name type="scientific">Breoghania corrubedonensis</name>
    <dbReference type="NCBI Taxonomy" id="665038"/>
    <lineage>
        <taxon>Bacteria</taxon>
        <taxon>Pseudomonadati</taxon>
        <taxon>Pseudomonadota</taxon>
        <taxon>Alphaproteobacteria</taxon>
        <taxon>Hyphomicrobiales</taxon>
        <taxon>Stappiaceae</taxon>
        <taxon>Breoghania</taxon>
    </lineage>
</organism>